<sequence>MPQPLHRSLCWLRRDLRLSDHAALAAATEASAYVAVVFVFDTAILGRLEDRDDRRVTFIYRSLQELDDRLRAQGAALLVRFGDPKAEMPALAREFGAEAVFAARDYEPYAVERDAEVGRRLAGQGAELRLVKDTVVREAGETLSHSGAPYRAYAHYARAWHSAFVPKQDLIEHLPRLERLARRENLPKANFLPNYPLAAIGFTETELWLPAGEAAANAQAAAFRSKIDRYEEDGNFPSHDGTSALSVHLRFGTISVRECFRLALEAAASGRKWLAELLWREHYQDVLGNFPRVAESPFDKRFESLRYPGDPIHFSPWQVGKTGYPIVDAAMRCLNATGWMPNRLRMVAASFLCKDLLLDYRLGERYFARKLLDFDLAANNGNWQWVASVGADSQPSFRVMNPVTQSERFDPNGDFIRRWVPELAALSASAIHFPCAASEMELMASGIDLGETYPRPIVDHARQRQRAIGLFKEAV</sequence>
<dbReference type="GO" id="GO:0006950">
    <property type="term" value="P:response to stress"/>
    <property type="evidence" value="ECO:0007669"/>
    <property type="project" value="UniProtKB-ARBA"/>
</dbReference>
<feature type="binding site" evidence="4">
    <location>
        <begin position="373"/>
        <end position="375"/>
    </location>
    <ligand>
        <name>FAD</name>
        <dbReference type="ChEBI" id="CHEBI:57692"/>
    </ligand>
</feature>
<feature type="domain" description="Photolyase/cryptochrome alpha/beta" evidence="6">
    <location>
        <begin position="6"/>
        <end position="136"/>
    </location>
</feature>
<keyword evidence="8" id="KW-1185">Reference proteome</keyword>
<reference evidence="7 8" key="1">
    <citation type="journal article" date="2014" name="PLoS ONE">
        <title>The first complete genome sequence of the class fimbriimonadia in the phylum armatimonadetes.</title>
        <authorList>
            <person name="Hu Z.Y."/>
            <person name="Wang Y.Z."/>
            <person name="Im W.T."/>
            <person name="Wang S.Y."/>
            <person name="Zhao G.P."/>
            <person name="Zheng H.J."/>
            <person name="Quan Z.X."/>
        </authorList>
    </citation>
    <scope>NUCLEOTIDE SEQUENCE [LARGE SCALE GENOMIC DNA]</scope>
    <source>
        <strain evidence="7">Gsoil 348</strain>
    </source>
</reference>
<dbReference type="SUPFAM" id="SSF48173">
    <property type="entry name" value="Cryptochrome/photolyase FAD-binding domain"/>
    <property type="match status" value="1"/>
</dbReference>
<dbReference type="EMBL" id="CP007139">
    <property type="protein sequence ID" value="AIE85534.1"/>
    <property type="molecule type" value="Genomic_DNA"/>
</dbReference>
<evidence type="ECO:0000313" key="7">
    <source>
        <dbReference type="EMBL" id="AIE85534.1"/>
    </source>
</evidence>
<feature type="binding site" evidence="4">
    <location>
        <begin position="242"/>
        <end position="246"/>
    </location>
    <ligand>
        <name>FAD</name>
        <dbReference type="ChEBI" id="CHEBI:57692"/>
    </ligand>
</feature>
<keyword evidence="1 4" id="KW-0285">Flavoprotein</keyword>
<evidence type="ECO:0000256" key="4">
    <source>
        <dbReference type="PIRSR" id="PIRSR602081-1"/>
    </source>
</evidence>
<keyword evidence="2 4" id="KW-0274">FAD</keyword>
<dbReference type="PRINTS" id="PR00147">
    <property type="entry name" value="DNAPHOTLYASE"/>
</dbReference>
<evidence type="ECO:0000256" key="3">
    <source>
        <dbReference type="ARBA" id="ARBA00022991"/>
    </source>
</evidence>
<dbReference type="InterPro" id="IPR014729">
    <property type="entry name" value="Rossmann-like_a/b/a_fold"/>
</dbReference>
<evidence type="ECO:0000256" key="5">
    <source>
        <dbReference type="RuleBase" id="RU004182"/>
    </source>
</evidence>
<dbReference type="RefSeq" id="WP_025225900.1">
    <property type="nucleotide sequence ID" value="NZ_CP007139.1"/>
</dbReference>
<accession>A0A068NVD8</accession>
<dbReference type="GO" id="GO:0006139">
    <property type="term" value="P:nucleobase-containing compound metabolic process"/>
    <property type="evidence" value="ECO:0007669"/>
    <property type="project" value="UniProtKB-ARBA"/>
</dbReference>
<dbReference type="GO" id="GO:0071949">
    <property type="term" value="F:FAD binding"/>
    <property type="evidence" value="ECO:0007669"/>
    <property type="project" value="TreeGrafter"/>
</dbReference>
<dbReference type="InterPro" id="IPR006050">
    <property type="entry name" value="DNA_photolyase_N"/>
</dbReference>
<dbReference type="Pfam" id="PF03441">
    <property type="entry name" value="FAD_binding_7"/>
    <property type="match status" value="1"/>
</dbReference>
<evidence type="ECO:0000259" key="6">
    <source>
        <dbReference type="PROSITE" id="PS51645"/>
    </source>
</evidence>
<dbReference type="PANTHER" id="PTHR11455">
    <property type="entry name" value="CRYPTOCHROME"/>
    <property type="match status" value="1"/>
</dbReference>
<dbReference type="InterPro" id="IPR002081">
    <property type="entry name" value="Cryptochrome/DNA_photolyase_1"/>
</dbReference>
<dbReference type="AlphaFoldDB" id="A0A068NVD8"/>
<dbReference type="HOGENOM" id="CLU_010348_2_2_0"/>
<keyword evidence="3 5" id="KW-0157">Chromophore</keyword>
<dbReference type="InterPro" id="IPR036134">
    <property type="entry name" value="Crypto/Photolyase_FAD-like_sf"/>
</dbReference>
<dbReference type="InterPro" id="IPR005101">
    <property type="entry name" value="Cryptochr/Photolyase_FAD-bd"/>
</dbReference>
<dbReference type="STRING" id="661478.OP10G_2166"/>
<dbReference type="GO" id="GO:0009416">
    <property type="term" value="P:response to light stimulus"/>
    <property type="evidence" value="ECO:0007669"/>
    <property type="project" value="TreeGrafter"/>
</dbReference>
<organism evidence="7 8">
    <name type="scientific">Fimbriimonas ginsengisoli Gsoil 348</name>
    <dbReference type="NCBI Taxonomy" id="661478"/>
    <lineage>
        <taxon>Bacteria</taxon>
        <taxon>Bacillati</taxon>
        <taxon>Armatimonadota</taxon>
        <taxon>Fimbriimonadia</taxon>
        <taxon>Fimbriimonadales</taxon>
        <taxon>Fimbriimonadaceae</taxon>
        <taxon>Fimbriimonas</taxon>
    </lineage>
</organism>
<dbReference type="Pfam" id="PF00875">
    <property type="entry name" value="DNA_photolyase"/>
    <property type="match status" value="1"/>
</dbReference>
<comment type="similarity">
    <text evidence="5">Belongs to the DNA photolyase family.</text>
</comment>
<name>A0A068NVD8_FIMGI</name>
<dbReference type="PROSITE" id="PS00394">
    <property type="entry name" value="DNA_PHOTOLYASES_1_1"/>
    <property type="match status" value="1"/>
</dbReference>
<dbReference type="KEGG" id="fgi:OP10G_2166"/>
<dbReference type="PROSITE" id="PS51645">
    <property type="entry name" value="PHR_CRY_ALPHA_BETA"/>
    <property type="match status" value="1"/>
</dbReference>
<dbReference type="PANTHER" id="PTHR11455:SF9">
    <property type="entry name" value="CRYPTOCHROME CIRCADIAN CLOCK 5 ISOFORM X1"/>
    <property type="match status" value="1"/>
</dbReference>
<evidence type="ECO:0000313" key="8">
    <source>
        <dbReference type="Proteomes" id="UP000027982"/>
    </source>
</evidence>
<feature type="binding site" evidence="4">
    <location>
        <position position="273"/>
    </location>
    <ligand>
        <name>FAD</name>
        <dbReference type="ChEBI" id="CHEBI:57692"/>
    </ligand>
</feature>
<gene>
    <name evidence="7" type="ORF">OP10G_2166</name>
</gene>
<evidence type="ECO:0000256" key="2">
    <source>
        <dbReference type="ARBA" id="ARBA00022827"/>
    </source>
</evidence>
<dbReference type="Gene3D" id="1.10.579.10">
    <property type="entry name" value="DNA Cyclobutane Dipyrimidine Photolyase, subunit A, domain 3"/>
    <property type="match status" value="1"/>
</dbReference>
<comment type="cofactor">
    <cofactor evidence="4">
        <name>FAD</name>
        <dbReference type="ChEBI" id="CHEBI:57692"/>
    </cofactor>
    <text evidence="4">Binds 1 FAD per subunit.</text>
</comment>
<dbReference type="SUPFAM" id="SSF52425">
    <property type="entry name" value="Cryptochrome/photolyase, N-terminal domain"/>
    <property type="match status" value="1"/>
</dbReference>
<dbReference type="GO" id="GO:0003677">
    <property type="term" value="F:DNA binding"/>
    <property type="evidence" value="ECO:0007669"/>
    <property type="project" value="TreeGrafter"/>
</dbReference>
<dbReference type="Gene3D" id="1.25.40.80">
    <property type="match status" value="1"/>
</dbReference>
<dbReference type="GO" id="GO:0003904">
    <property type="term" value="F:deoxyribodipyrimidine photo-lyase activity"/>
    <property type="evidence" value="ECO:0007669"/>
    <property type="project" value="TreeGrafter"/>
</dbReference>
<proteinExistence type="inferred from homology"/>
<feature type="binding site" evidence="4">
    <location>
        <position position="230"/>
    </location>
    <ligand>
        <name>FAD</name>
        <dbReference type="ChEBI" id="CHEBI:57692"/>
    </ligand>
</feature>
<dbReference type="Gene3D" id="3.40.50.620">
    <property type="entry name" value="HUPs"/>
    <property type="match status" value="1"/>
</dbReference>
<dbReference type="Proteomes" id="UP000027982">
    <property type="component" value="Chromosome"/>
</dbReference>
<dbReference type="InterPro" id="IPR018394">
    <property type="entry name" value="DNA_photolyase_1_CS_C"/>
</dbReference>
<evidence type="ECO:0000256" key="1">
    <source>
        <dbReference type="ARBA" id="ARBA00022630"/>
    </source>
</evidence>
<keyword evidence="7" id="KW-0456">Lyase</keyword>
<dbReference type="OrthoDB" id="9772484at2"/>
<feature type="binding site" evidence="4">
    <location>
        <begin position="276"/>
        <end position="283"/>
    </location>
    <ligand>
        <name>FAD</name>
        <dbReference type="ChEBI" id="CHEBI:57692"/>
    </ligand>
</feature>
<protein>
    <submittedName>
        <fullName evidence="7">Deoxyribodipyrimidine photo-lyase</fullName>
    </submittedName>
</protein>
<dbReference type="InterPro" id="IPR036155">
    <property type="entry name" value="Crypto/Photolyase_N_sf"/>
</dbReference>
<dbReference type="eggNOG" id="COG0415">
    <property type="taxonomic scope" value="Bacteria"/>
</dbReference>